<gene>
    <name evidence="19" type="primary">si:ch211-51a6.2</name>
</gene>
<dbReference type="SMART" id="SM00020">
    <property type="entry name" value="Tryp_SPc"/>
    <property type="match status" value="1"/>
</dbReference>
<evidence type="ECO:0000256" key="12">
    <source>
        <dbReference type="PROSITE-ProRule" id="PRU00196"/>
    </source>
</evidence>
<evidence type="ECO:0000256" key="10">
    <source>
        <dbReference type="ARBA" id="ARBA00030576"/>
    </source>
</evidence>
<reference evidence="19" key="4">
    <citation type="submission" date="2025-05" db="UniProtKB">
        <authorList>
            <consortium name="Ensembl"/>
        </authorList>
    </citation>
    <scope>IDENTIFICATION</scope>
</reference>
<keyword evidence="5 11" id="KW-0420">Kringle</keyword>
<keyword evidence="13" id="KW-0645">Protease</keyword>
<dbReference type="PROSITE" id="PS00021">
    <property type="entry name" value="KRINGLE_1"/>
    <property type="match status" value="1"/>
</dbReference>
<dbReference type="GeneTree" id="ENSGT00940000166242"/>
<dbReference type="Ensembl" id="ENSCMIT00000008713.1">
    <property type="protein sequence ID" value="ENSCMIP00000008474.1"/>
    <property type="gene ID" value="ENSCMIG00000004544.1"/>
</dbReference>
<dbReference type="PRINTS" id="PR00722">
    <property type="entry name" value="CHYMOTRYPSIN"/>
</dbReference>
<reference evidence="20" key="2">
    <citation type="journal article" date="2007" name="PLoS Biol.">
        <title>Survey sequencing and comparative analysis of the elephant shark (Callorhinchus milii) genome.</title>
        <authorList>
            <person name="Venkatesh B."/>
            <person name="Kirkness E.F."/>
            <person name="Loh Y.H."/>
            <person name="Halpern A.L."/>
            <person name="Lee A.P."/>
            <person name="Johnson J."/>
            <person name="Dandona N."/>
            <person name="Viswanathan L.D."/>
            <person name="Tay A."/>
            <person name="Venter J.C."/>
            <person name="Strausberg R.L."/>
            <person name="Brenner S."/>
        </authorList>
    </citation>
    <scope>NUCLEOTIDE SEQUENCE [LARGE SCALE GENOMIC DNA]</scope>
</reference>
<comment type="subcellular location">
    <subcellularLocation>
        <location evidence="2">Secreted</location>
    </subcellularLocation>
</comment>
<dbReference type="OMA" id="ALVRMWG"/>
<dbReference type="InterPro" id="IPR038178">
    <property type="entry name" value="Kringle_sf"/>
</dbReference>
<dbReference type="InterPro" id="IPR043504">
    <property type="entry name" value="Peptidase_S1_PA_chymotrypsin"/>
</dbReference>
<feature type="disulfide bond" evidence="12">
    <location>
        <begin position="488"/>
        <end position="549"/>
    </location>
</feature>
<dbReference type="SUPFAM" id="SSF50494">
    <property type="entry name" value="Trypsin-like serine proteases"/>
    <property type="match status" value="1"/>
</dbReference>
<feature type="disulfide bond" evidence="12">
    <location>
        <begin position="296"/>
        <end position="306"/>
    </location>
</feature>
<dbReference type="InterPro" id="IPR001254">
    <property type="entry name" value="Trypsin_dom"/>
</dbReference>
<dbReference type="Gene3D" id="2.40.10.10">
    <property type="entry name" value="Trypsin-like serine proteases"/>
    <property type="match status" value="1"/>
</dbReference>
<dbReference type="FunFam" id="2.40.10.10:FF:000053">
    <property type="entry name" value="Neurotrypsin"/>
    <property type="match status" value="1"/>
</dbReference>
<dbReference type="FunFam" id="3.10.250.10:FF:000006">
    <property type="entry name" value="neurotrypsin isoform X2"/>
    <property type="match status" value="1"/>
</dbReference>
<dbReference type="SMART" id="SM00202">
    <property type="entry name" value="SR"/>
    <property type="match status" value="4"/>
</dbReference>
<feature type="disulfide bond" evidence="12">
    <location>
        <begin position="519"/>
        <end position="529"/>
    </location>
</feature>
<dbReference type="PANTHER" id="PTHR19331">
    <property type="entry name" value="SCAVENGER RECEPTOR DOMAIN-CONTAINING"/>
    <property type="match status" value="1"/>
</dbReference>
<dbReference type="GO" id="GO:0016020">
    <property type="term" value="C:membrane"/>
    <property type="evidence" value="ECO:0007669"/>
    <property type="project" value="InterPro"/>
</dbReference>
<comment type="caution">
    <text evidence="11">Lacks conserved residue(s) required for the propagation of feature annotation.</text>
</comment>
<dbReference type="KEGG" id="cmk:103181536"/>
<feature type="domain" description="SRCR" evidence="17">
    <location>
        <begin position="450"/>
        <end position="550"/>
    </location>
</feature>
<evidence type="ECO:0000256" key="6">
    <source>
        <dbReference type="ARBA" id="ARBA00022729"/>
    </source>
</evidence>
<feature type="disulfide bond" evidence="12">
    <location>
        <begin position="475"/>
        <end position="539"/>
    </location>
</feature>
<feature type="disulfide bond" evidence="12">
    <location>
        <begin position="156"/>
        <end position="217"/>
    </location>
</feature>
<dbReference type="GO" id="GO:0005576">
    <property type="term" value="C:extracellular region"/>
    <property type="evidence" value="ECO:0007669"/>
    <property type="project" value="UniProtKB-SubCell"/>
</dbReference>
<dbReference type="FunFam" id="3.10.250.10:FF:000005">
    <property type="entry name" value="Neurotrypsin isoform A"/>
    <property type="match status" value="2"/>
</dbReference>
<evidence type="ECO:0000259" key="17">
    <source>
        <dbReference type="PROSITE" id="PS50287"/>
    </source>
</evidence>
<dbReference type="PANTHER" id="PTHR19331:SF22">
    <property type="entry name" value="DELETED IN MALIGNANT BRAIN TUMORS 1 PROTEIN"/>
    <property type="match status" value="1"/>
</dbReference>
<dbReference type="InterPro" id="IPR001314">
    <property type="entry name" value="Peptidase_S1A"/>
</dbReference>
<feature type="disulfide bond" evidence="12">
    <location>
        <begin position="252"/>
        <end position="316"/>
    </location>
</feature>
<accession>V9KFK2</accession>
<dbReference type="Pfam" id="PF00051">
    <property type="entry name" value="Kringle"/>
    <property type="match status" value="1"/>
</dbReference>
<evidence type="ECO:0000256" key="9">
    <source>
        <dbReference type="ARBA" id="ARBA00023180"/>
    </source>
</evidence>
<feature type="signal peptide" evidence="14">
    <location>
        <begin position="1"/>
        <end position="20"/>
    </location>
</feature>
<evidence type="ECO:0000256" key="3">
    <source>
        <dbReference type="ARBA" id="ARBA00017669"/>
    </source>
</evidence>
<dbReference type="GeneID" id="103181536"/>
<feature type="domain" description="Peptidase S1" evidence="16">
    <location>
        <begin position="581"/>
        <end position="824"/>
    </location>
</feature>
<evidence type="ECO:0000256" key="1">
    <source>
        <dbReference type="ARBA" id="ARBA00002744"/>
    </source>
</evidence>
<dbReference type="Gene3D" id="3.10.250.10">
    <property type="entry name" value="SRCR-like domain"/>
    <property type="match status" value="4"/>
</dbReference>
<dbReference type="PROSITE" id="PS50070">
    <property type="entry name" value="KRINGLE_2"/>
    <property type="match status" value="1"/>
</dbReference>
<keyword evidence="6 14" id="KW-0732">Signal</keyword>
<dbReference type="SUPFAM" id="SSF56487">
    <property type="entry name" value="SRCR-like"/>
    <property type="match status" value="4"/>
</dbReference>
<evidence type="ECO:0000256" key="8">
    <source>
        <dbReference type="ARBA" id="ARBA00023157"/>
    </source>
</evidence>
<dbReference type="SUPFAM" id="SSF57440">
    <property type="entry name" value="Kringle-like"/>
    <property type="match status" value="1"/>
</dbReference>
<dbReference type="FunFam" id="3.10.250.10:FF:000001">
    <property type="entry name" value="Lysyl oxidase 4 isoform X1"/>
    <property type="match status" value="1"/>
</dbReference>
<feature type="domain" description="SRCR" evidence="17">
    <location>
        <begin position="334"/>
        <end position="434"/>
    </location>
</feature>
<keyword evidence="9" id="KW-0325">Glycoprotein</keyword>
<evidence type="ECO:0000256" key="11">
    <source>
        <dbReference type="PROSITE-ProRule" id="PRU00121"/>
    </source>
</evidence>
<feature type="domain" description="SRCR" evidence="17">
    <location>
        <begin position="118"/>
        <end position="218"/>
    </location>
</feature>
<organism evidence="18">
    <name type="scientific">Callorhinchus milii</name>
    <name type="common">Ghost shark</name>
    <dbReference type="NCBI Taxonomy" id="7868"/>
    <lineage>
        <taxon>Eukaryota</taxon>
        <taxon>Metazoa</taxon>
        <taxon>Chordata</taxon>
        <taxon>Craniata</taxon>
        <taxon>Vertebrata</taxon>
        <taxon>Chondrichthyes</taxon>
        <taxon>Holocephali</taxon>
        <taxon>Chimaeriformes</taxon>
        <taxon>Callorhinchidae</taxon>
        <taxon>Callorhinchus</taxon>
    </lineage>
</organism>
<evidence type="ECO:0000313" key="18">
    <source>
        <dbReference type="EMBL" id="AFO96629.1"/>
    </source>
</evidence>
<keyword evidence="20" id="KW-1185">Reference proteome</keyword>
<dbReference type="InterPro" id="IPR018114">
    <property type="entry name" value="TRYPSIN_HIS"/>
</dbReference>
<dbReference type="Proteomes" id="UP000314986">
    <property type="component" value="Unassembled WGS sequence"/>
</dbReference>
<dbReference type="InterPro" id="IPR001190">
    <property type="entry name" value="SRCR"/>
</dbReference>
<protein>
    <recommendedName>
        <fullName evidence="3">Neurotrypsin</fullName>
    </recommendedName>
    <alternativeName>
        <fullName evidence="10">Serine protease 12</fullName>
    </alternativeName>
</protein>
<sequence>MTFAAVVSGVSALCFFYAAAEVSQTPKSQGNRLSVVSWCLDGVTKVGYYNGSVTLTVTGETCLKWTEFPDYVQQYPNKGLGDHNFCRNPDEEPIPWCFYRKETGSISWLECDCNHGAVRLSGGARQDEGRVEFFYNGQWGTVCDSHWDDRDASVVCRQLGLSEVGIAMKNSYFGPGTGPIHMQVVHCRGDETALLWCRNSTLRTGECSHENDVGVSCGLPKGSVIPIRLVGGKEDYEGRVEVFHAGKWGTICDDQWDDSDAEVVCRHLGLSGTAKSWTWSHFGHGSGPVLLDEVECTGNELHLDQCKKSNWGEHNCDHKEDAGVTCNLFTEGVVRLVGNREYSQGRLEIYHNGAWGTVCDDKWSELNAQVVCRQLGFSGPASVAPEGKFGQGTGFIFLDDVICTGNEVQLLECARSNWGQHDCSHHEDVGVECKPEETNKITESNVGPPIRLVDGEASKEGRVEVYFNREWGSVCDDDWTNREAVVVCRQLGYNGPAKARTMAYFGEGQGPIHLDNVKCMGHEYSLSDCDTQDFGIHNCLHSEDAGVICNYKEDVLEEFSRGDSMPSICGLRSMNHRKKRIIGGKKTIRGGWPWQVSLRLKTFHRGTRLLCGATLISNCWVLTAAHCFKRFGDETRHYFVRVGDYHTGVEDEYEREVPVERIVIHRNYKADSSDNDIAVVRMKGREGHCVTFNQYTMPVCLPERRGKARINRQACFITGWGDTGRSYSRTLLQGAVPLLRKQVCASRYRNKFTSRMICAGNLSEHNRVDSCQGDSGGPLMCQRTSGRWVILGITSWGYGCGRKDSPGVYTKVSKFVSWIKKVTALK</sequence>
<dbReference type="GO" id="GO:0004252">
    <property type="term" value="F:serine-type endopeptidase activity"/>
    <property type="evidence" value="ECO:0007669"/>
    <property type="project" value="InterPro"/>
</dbReference>
<dbReference type="EMBL" id="JW864112">
    <property type="protein sequence ID" value="AFO96629.1"/>
    <property type="molecule type" value="mRNA"/>
</dbReference>
<feature type="chain" id="PRO_5044739499" description="Neurotrypsin" evidence="14">
    <location>
        <begin position="21"/>
        <end position="826"/>
    </location>
</feature>
<dbReference type="AlphaFoldDB" id="V9KFK2"/>
<dbReference type="SMART" id="SM00130">
    <property type="entry name" value="KR"/>
    <property type="match status" value="1"/>
</dbReference>
<feature type="disulfide bond" evidence="12">
    <location>
        <begin position="187"/>
        <end position="197"/>
    </location>
</feature>
<dbReference type="CDD" id="cd00190">
    <property type="entry name" value="Tryp_SPc"/>
    <property type="match status" value="1"/>
</dbReference>
<feature type="disulfide bond" evidence="12">
    <location>
        <begin position="372"/>
        <end position="433"/>
    </location>
</feature>
<dbReference type="STRING" id="7868.ENSCMIP00000008474"/>
<dbReference type="PROSITE" id="PS50240">
    <property type="entry name" value="TRYPSIN_DOM"/>
    <property type="match status" value="1"/>
</dbReference>
<evidence type="ECO:0000256" key="7">
    <source>
        <dbReference type="ARBA" id="ARBA00022737"/>
    </source>
</evidence>
<feature type="disulfide bond" evidence="12">
    <location>
        <begin position="403"/>
        <end position="413"/>
    </location>
</feature>
<dbReference type="InterPro" id="IPR009003">
    <property type="entry name" value="Peptidase_S1_PA"/>
</dbReference>
<feature type="domain" description="SRCR" evidence="17">
    <location>
        <begin position="227"/>
        <end position="327"/>
    </location>
</feature>
<dbReference type="PROSITE" id="PS00135">
    <property type="entry name" value="TRYPSIN_SER"/>
    <property type="match status" value="1"/>
</dbReference>
<keyword evidence="13" id="KW-0720">Serine protease</keyword>
<evidence type="ECO:0000259" key="15">
    <source>
        <dbReference type="PROSITE" id="PS50070"/>
    </source>
</evidence>
<dbReference type="Gene3D" id="2.40.20.10">
    <property type="entry name" value="Plasminogen Kringle 4"/>
    <property type="match status" value="1"/>
</dbReference>
<evidence type="ECO:0000256" key="13">
    <source>
        <dbReference type="RuleBase" id="RU363034"/>
    </source>
</evidence>
<reference evidence="20" key="1">
    <citation type="journal article" date="2006" name="Science">
        <title>Ancient noncoding elements conserved in the human genome.</title>
        <authorList>
            <person name="Venkatesh B."/>
            <person name="Kirkness E.F."/>
            <person name="Loh Y.H."/>
            <person name="Halpern A.L."/>
            <person name="Lee A.P."/>
            <person name="Johnson J."/>
            <person name="Dandona N."/>
            <person name="Viswanathan L.D."/>
            <person name="Tay A."/>
            <person name="Venter J.C."/>
            <person name="Strausberg R.L."/>
            <person name="Brenner S."/>
        </authorList>
    </citation>
    <scope>NUCLEOTIDE SEQUENCE [LARGE SCALE GENOMIC DNA]</scope>
</reference>
<keyword evidence="13" id="KW-0378">Hydrolase</keyword>
<evidence type="ECO:0000259" key="16">
    <source>
        <dbReference type="PROSITE" id="PS50240"/>
    </source>
</evidence>
<dbReference type="PROSITE" id="PS50287">
    <property type="entry name" value="SRCR_2"/>
    <property type="match status" value="4"/>
</dbReference>
<dbReference type="Pfam" id="PF00530">
    <property type="entry name" value="SRCR"/>
    <property type="match status" value="4"/>
</dbReference>
<dbReference type="PRINTS" id="PR00258">
    <property type="entry name" value="SPERACTRCPTR"/>
</dbReference>
<dbReference type="GO" id="GO:0006508">
    <property type="term" value="P:proteolysis"/>
    <property type="evidence" value="ECO:0007669"/>
    <property type="project" value="UniProtKB-KW"/>
</dbReference>
<evidence type="ECO:0000256" key="4">
    <source>
        <dbReference type="ARBA" id="ARBA00022525"/>
    </source>
</evidence>
<keyword evidence="8 12" id="KW-1015">Disulfide bond</keyword>
<keyword evidence="7" id="KW-0677">Repeat</keyword>
<reference evidence="18 20" key="3">
    <citation type="journal article" date="2014" name="Nature">
        <title>Elephant shark genome provides unique insights into gnathostome evolution.</title>
        <authorList>
            <consortium name="International Elephant Shark Genome Sequencing Consortium"/>
            <person name="Venkatesh B."/>
            <person name="Lee A.P."/>
            <person name="Ravi V."/>
            <person name="Maurya A.K."/>
            <person name="Lian M.M."/>
            <person name="Swann J.B."/>
            <person name="Ohta Y."/>
            <person name="Flajnik M.F."/>
            <person name="Sutoh Y."/>
            <person name="Kasahara M."/>
            <person name="Hoon S."/>
            <person name="Gangu V."/>
            <person name="Roy S.W."/>
            <person name="Irimia M."/>
            <person name="Korzh V."/>
            <person name="Kondrychyn I."/>
            <person name="Lim Z.W."/>
            <person name="Tay B.H."/>
            <person name="Tohari S."/>
            <person name="Kong K.W."/>
            <person name="Ho S."/>
            <person name="Lorente-Galdos B."/>
            <person name="Quilez J."/>
            <person name="Marques-Bonet T."/>
            <person name="Raney B.J."/>
            <person name="Ingham P.W."/>
            <person name="Tay A."/>
            <person name="Hillier L.W."/>
            <person name="Minx P."/>
            <person name="Boehm T."/>
            <person name="Wilson R.K."/>
            <person name="Brenner S."/>
            <person name="Warren W.C."/>
        </authorList>
    </citation>
    <scope>NUCLEOTIDE SEQUENCE</scope>
    <source>
        <tissue evidence="18">Brain</tissue>
    </source>
</reference>
<dbReference type="InterPro" id="IPR018056">
    <property type="entry name" value="Kringle_CS"/>
</dbReference>
<dbReference type="Pfam" id="PF00089">
    <property type="entry name" value="Trypsin"/>
    <property type="match status" value="1"/>
</dbReference>
<feature type="domain" description="Kringle" evidence="15">
    <location>
        <begin position="49"/>
        <end position="112"/>
    </location>
</feature>
<name>V9KFK2_CALMI</name>
<evidence type="ECO:0000256" key="5">
    <source>
        <dbReference type="ARBA" id="ARBA00022572"/>
    </source>
</evidence>
<dbReference type="PROSITE" id="PS00134">
    <property type="entry name" value="TRYPSIN_HIS"/>
    <property type="match status" value="1"/>
</dbReference>
<dbReference type="InterPro" id="IPR000001">
    <property type="entry name" value="Kringle"/>
</dbReference>
<dbReference type="InterPro" id="IPR033116">
    <property type="entry name" value="TRYPSIN_SER"/>
</dbReference>
<proteinExistence type="evidence at transcript level"/>
<comment type="function">
    <text evidence="1">Plays a role in neuronal plasticity and the proteolytic action may subserve structural reorganizations associated with learning and memory operations.</text>
</comment>
<evidence type="ECO:0000256" key="14">
    <source>
        <dbReference type="SAM" id="SignalP"/>
    </source>
</evidence>
<feature type="disulfide bond" evidence="12">
    <location>
        <begin position="143"/>
        <end position="207"/>
    </location>
</feature>
<evidence type="ECO:0000313" key="19">
    <source>
        <dbReference type="Ensembl" id="ENSCMIP00000008474.1"/>
    </source>
</evidence>
<dbReference type="PROSITE" id="PS00420">
    <property type="entry name" value="SRCR_1"/>
    <property type="match status" value="4"/>
</dbReference>
<keyword evidence="4" id="KW-0964">Secreted</keyword>
<dbReference type="InterPro" id="IPR036772">
    <property type="entry name" value="SRCR-like_dom_sf"/>
</dbReference>
<feature type="disulfide bond" evidence="12">
    <location>
        <begin position="265"/>
        <end position="326"/>
    </location>
</feature>
<dbReference type="MEROPS" id="S01.237"/>
<dbReference type="InterPro" id="IPR013806">
    <property type="entry name" value="Kringle-like"/>
</dbReference>
<dbReference type="RefSeq" id="XP_007896286.1">
    <property type="nucleotide sequence ID" value="XM_007898095.2"/>
</dbReference>
<feature type="disulfide bond" evidence="12">
    <location>
        <begin position="359"/>
        <end position="423"/>
    </location>
</feature>
<evidence type="ECO:0000256" key="2">
    <source>
        <dbReference type="ARBA" id="ARBA00004613"/>
    </source>
</evidence>
<dbReference type="OrthoDB" id="10002959at2759"/>
<evidence type="ECO:0000313" key="20">
    <source>
        <dbReference type="Proteomes" id="UP000314986"/>
    </source>
</evidence>